<dbReference type="GO" id="GO:0006276">
    <property type="term" value="P:plasmid maintenance"/>
    <property type="evidence" value="ECO:0007669"/>
    <property type="project" value="InterPro"/>
</dbReference>
<dbReference type="Gene3D" id="2.30.30.110">
    <property type="match status" value="1"/>
</dbReference>
<keyword evidence="5" id="KW-0804">Transcription</keyword>
<dbReference type="Pfam" id="PF01845">
    <property type="entry name" value="CcdB"/>
    <property type="match status" value="1"/>
</dbReference>
<dbReference type="EnsemblBacteria" id="ABC24346">
    <property type="protein sequence ID" value="ABC24346"/>
    <property type="gene ID" value="Rru_A3552"/>
</dbReference>
<dbReference type="KEGG" id="rru:Rru_A3552"/>
<proteinExistence type="inferred from homology"/>
<dbReference type="InterPro" id="IPR011067">
    <property type="entry name" value="Plasmid_toxin/cell-grow_inhib"/>
</dbReference>
<dbReference type="HOGENOM" id="CLU_3204589_0_0_5"/>
<evidence type="ECO:0000256" key="1">
    <source>
        <dbReference type="ARBA" id="ARBA00005230"/>
    </source>
</evidence>
<evidence type="ECO:0000256" key="7">
    <source>
        <dbReference type="ARBA" id="ARBA00033135"/>
    </source>
</evidence>
<evidence type="ECO:0000256" key="4">
    <source>
        <dbReference type="ARBA" id="ARBA00023015"/>
    </source>
</evidence>
<dbReference type="PATRIC" id="fig|269796.9.peg.3671"/>
<organism evidence="8 9">
    <name type="scientific">Rhodospirillum rubrum (strain ATCC 11170 / ATH 1.1.1 / DSM 467 / LMG 4362 / NCIMB 8255 / S1)</name>
    <dbReference type="NCBI Taxonomy" id="269796"/>
    <lineage>
        <taxon>Bacteria</taxon>
        <taxon>Pseudomonadati</taxon>
        <taxon>Pseudomonadota</taxon>
        <taxon>Alphaproteobacteria</taxon>
        <taxon>Rhodospirillales</taxon>
        <taxon>Rhodospirillaceae</taxon>
        <taxon>Rhodospirillum</taxon>
    </lineage>
</organism>
<evidence type="ECO:0000256" key="2">
    <source>
        <dbReference type="ARBA" id="ARBA00015075"/>
    </source>
</evidence>
<evidence type="ECO:0000256" key="3">
    <source>
        <dbReference type="ARBA" id="ARBA00022491"/>
    </source>
</evidence>
<gene>
    <name evidence="8" type="ordered locus">Rru_A3552</name>
</gene>
<dbReference type="Proteomes" id="UP000001929">
    <property type="component" value="Chromosome"/>
</dbReference>
<dbReference type="STRING" id="269796.Rru_A3552"/>
<keyword evidence="4" id="KW-0805">Transcription regulation</keyword>
<keyword evidence="3" id="KW-0678">Repressor</keyword>
<dbReference type="AlphaFoldDB" id="Q2RNE9"/>
<reference evidence="8 9" key="1">
    <citation type="journal article" date="2011" name="Stand. Genomic Sci.">
        <title>Complete genome sequence of Rhodospirillum rubrum type strain (S1).</title>
        <authorList>
            <person name="Munk A.C."/>
            <person name="Copeland A."/>
            <person name="Lucas S."/>
            <person name="Lapidus A."/>
            <person name="Del Rio T.G."/>
            <person name="Barry K."/>
            <person name="Detter J.C."/>
            <person name="Hammon N."/>
            <person name="Israni S."/>
            <person name="Pitluck S."/>
            <person name="Brettin T."/>
            <person name="Bruce D."/>
            <person name="Han C."/>
            <person name="Tapia R."/>
            <person name="Gilna P."/>
            <person name="Schmutz J."/>
            <person name="Larimer F."/>
            <person name="Land M."/>
            <person name="Kyrpides N.C."/>
            <person name="Mavromatis K."/>
            <person name="Richardson P."/>
            <person name="Rohde M."/>
            <person name="Goker M."/>
            <person name="Klenk H.P."/>
            <person name="Zhang Y."/>
            <person name="Roberts G.P."/>
            <person name="Reslewic S."/>
            <person name="Schwartz D.C."/>
        </authorList>
    </citation>
    <scope>NUCLEOTIDE SEQUENCE [LARGE SCALE GENOMIC DNA]</scope>
    <source>
        <strain evidence="9">ATCC 11170 / ATH 1.1.1 / DSM 467 / LMG 4362 / NCIMB 8255 / S1</strain>
    </source>
</reference>
<dbReference type="GO" id="GO:0008657">
    <property type="term" value="F:DNA topoisomerase type II (double strand cut, ATP-hydrolyzing) inhibitor activity"/>
    <property type="evidence" value="ECO:0007669"/>
    <property type="project" value="InterPro"/>
</dbReference>
<dbReference type="InterPro" id="IPR002712">
    <property type="entry name" value="CcdB"/>
</dbReference>
<evidence type="ECO:0000313" key="9">
    <source>
        <dbReference type="Proteomes" id="UP000001929"/>
    </source>
</evidence>
<name>Q2RNE9_RHORT</name>
<keyword evidence="9" id="KW-1185">Reference proteome</keyword>
<protein>
    <recommendedName>
        <fullName evidence="2">Toxin CcdB</fullName>
    </recommendedName>
    <alternativeName>
        <fullName evidence="7">Cytotoxic protein CcdB</fullName>
    </alternativeName>
    <alternativeName>
        <fullName evidence="6">Protein LetD</fullName>
    </alternativeName>
</protein>
<evidence type="ECO:0000313" key="8">
    <source>
        <dbReference type="EMBL" id="ABC24346.1"/>
    </source>
</evidence>
<sequence>MARFDVYANPDGMGGLLNIQADLLRHLNTRVVVPLLPLAWIKPLR</sequence>
<accession>Q2RNE9</accession>
<dbReference type="RefSeq" id="WP_011391299.1">
    <property type="nucleotide sequence ID" value="NC_007643.1"/>
</dbReference>
<evidence type="ECO:0000256" key="6">
    <source>
        <dbReference type="ARBA" id="ARBA00029628"/>
    </source>
</evidence>
<evidence type="ECO:0000256" key="5">
    <source>
        <dbReference type="ARBA" id="ARBA00023163"/>
    </source>
</evidence>
<dbReference type="EMBL" id="CP000230">
    <property type="protein sequence ID" value="ABC24346.1"/>
    <property type="molecule type" value="Genomic_DNA"/>
</dbReference>
<comment type="similarity">
    <text evidence="1">Belongs to the CcdB toxin family.</text>
</comment>
<dbReference type="SUPFAM" id="SSF50118">
    <property type="entry name" value="Cell growth inhibitor/plasmid maintenance toxic component"/>
    <property type="match status" value="1"/>
</dbReference>